<proteinExistence type="inferred from homology"/>
<feature type="domain" description="Capsule synthesis protein CapA" evidence="3">
    <location>
        <begin position="52"/>
        <end position="318"/>
    </location>
</feature>
<dbReference type="PANTHER" id="PTHR33393">
    <property type="entry name" value="POLYGLUTAMINE SYNTHESIS ACCESSORY PROTEIN RV0574C-RELATED"/>
    <property type="match status" value="1"/>
</dbReference>
<dbReference type="SMART" id="SM00854">
    <property type="entry name" value="PGA_cap"/>
    <property type="match status" value="1"/>
</dbReference>
<dbReference type="EMBL" id="BAABHW010000002">
    <property type="protein sequence ID" value="GAA5070356.1"/>
    <property type="molecule type" value="Genomic_DNA"/>
</dbReference>
<dbReference type="Pfam" id="PF09587">
    <property type="entry name" value="PGA_cap"/>
    <property type="match status" value="1"/>
</dbReference>
<reference evidence="5" key="1">
    <citation type="journal article" date="2019" name="Int. J. Syst. Evol. Microbiol.">
        <title>The Global Catalogue of Microorganisms (GCM) 10K type strain sequencing project: providing services to taxonomists for standard genome sequencing and annotation.</title>
        <authorList>
            <consortium name="The Broad Institute Genomics Platform"/>
            <consortium name="The Broad Institute Genome Sequencing Center for Infectious Disease"/>
            <person name="Wu L."/>
            <person name="Ma J."/>
        </authorList>
    </citation>
    <scope>NUCLEOTIDE SEQUENCE [LARGE SCALE GENOMIC DNA]</scope>
    <source>
        <strain evidence="5">JCM 18015</strain>
    </source>
</reference>
<gene>
    <name evidence="4" type="ORF">GCM10023209_13030</name>
</gene>
<comment type="caution">
    <text evidence="4">The sequence shown here is derived from an EMBL/GenBank/DDBJ whole genome shotgun (WGS) entry which is preliminary data.</text>
</comment>
<evidence type="ECO:0000313" key="5">
    <source>
        <dbReference type="Proteomes" id="UP001499910"/>
    </source>
</evidence>
<dbReference type="SUPFAM" id="SSF56300">
    <property type="entry name" value="Metallo-dependent phosphatases"/>
    <property type="match status" value="1"/>
</dbReference>
<keyword evidence="2" id="KW-0732">Signal</keyword>
<dbReference type="PANTHER" id="PTHR33393:SF13">
    <property type="entry name" value="PGA BIOSYNTHESIS PROTEIN CAPA"/>
    <property type="match status" value="1"/>
</dbReference>
<name>A0ABP9L5W3_9RHOB</name>
<dbReference type="Gene3D" id="3.60.21.10">
    <property type="match status" value="1"/>
</dbReference>
<evidence type="ECO:0000313" key="4">
    <source>
        <dbReference type="EMBL" id="GAA5070356.1"/>
    </source>
</evidence>
<keyword evidence="5" id="KW-1185">Reference proteome</keyword>
<evidence type="ECO:0000259" key="3">
    <source>
        <dbReference type="SMART" id="SM00854"/>
    </source>
</evidence>
<accession>A0ABP9L5W3</accession>
<feature type="signal peptide" evidence="2">
    <location>
        <begin position="1"/>
        <end position="20"/>
    </location>
</feature>
<organism evidence="4 5">
    <name type="scientific">[Roseibacterium] beibuensis</name>
    <dbReference type="NCBI Taxonomy" id="1193142"/>
    <lineage>
        <taxon>Bacteria</taxon>
        <taxon>Pseudomonadati</taxon>
        <taxon>Pseudomonadota</taxon>
        <taxon>Alphaproteobacteria</taxon>
        <taxon>Rhodobacterales</taxon>
        <taxon>Roseobacteraceae</taxon>
        <taxon>Roseicyclus</taxon>
    </lineage>
</organism>
<protein>
    <recommendedName>
        <fullName evidence="3">Capsule synthesis protein CapA domain-containing protein</fullName>
    </recommendedName>
</protein>
<dbReference type="InterPro" id="IPR052169">
    <property type="entry name" value="CW_Biosynth-Accessory"/>
</dbReference>
<comment type="similarity">
    <text evidence="1">Belongs to the CapA family.</text>
</comment>
<evidence type="ECO:0000256" key="2">
    <source>
        <dbReference type="SAM" id="SignalP"/>
    </source>
</evidence>
<evidence type="ECO:0000256" key="1">
    <source>
        <dbReference type="ARBA" id="ARBA00005662"/>
    </source>
</evidence>
<sequence>MSGTAHLIRKLIPFCALALAACVPSGSGPDVVARSGGSCPVDLGVFRPGAATVAATGDVLLHRLIQEDAAARPDGFAPAFAHVAPYLSRADLTVVNLEGPAAEGVLPGGRAASEAPRSVFDNRVYTGYPQFNYHPSIAGVLDRVGVDVVQTANNHALDRGPLGVDRTLEALARAGLRSTGTRARGTGGPWHTTVRLPMSGGSATVAILACTYSVNGLPNPNGQALMCYGSSPSVPSLIRGLAADPAIDAVLLTPHWGQEYSARPDGQQRRLARAAIEAGAAAVIGAHPHVLQPIEEIVASDGRRGFVAYSLGNFLSSQWALPRRTGAILYFDLARDGQGRVVAHPPRALVTRGERYVSQGVVVAPAATISTGGASIAHARAVLGEARVISPEDLACAR</sequence>
<dbReference type="Proteomes" id="UP001499910">
    <property type="component" value="Unassembled WGS sequence"/>
</dbReference>
<dbReference type="InterPro" id="IPR029052">
    <property type="entry name" value="Metallo-depent_PP-like"/>
</dbReference>
<dbReference type="CDD" id="cd07381">
    <property type="entry name" value="MPP_CapA"/>
    <property type="match status" value="1"/>
</dbReference>
<feature type="chain" id="PRO_5046848458" description="Capsule synthesis protein CapA domain-containing protein" evidence="2">
    <location>
        <begin position="21"/>
        <end position="398"/>
    </location>
</feature>
<dbReference type="InterPro" id="IPR019079">
    <property type="entry name" value="Capsule_synth_CapA"/>
</dbReference>